<evidence type="ECO:0000313" key="2">
    <source>
        <dbReference type="EMBL" id="MBE8722060.1"/>
    </source>
</evidence>
<sequence>MIIISGYTGFIGQNLLSCLDNSRGISLRTANWQDRMDGETIINLVGKAHDHKGEATEKDYAYANVDLSKAVFEAFLNSSASLLIHVSSLAALEEYEADKPLEEMAVCHPSSWYGRSKRTAEEWLLNQKIPAGKKLIILRPPMVHGPGDKGNLGLLYKWVSKGIPYPLASFNNSRSFISIANFCFFIQEIIRKQDQLESGVYHVADDEPVSTKEIFNIIKKVTNKKVINISLPKYLVRTLAKVGDIIPIPLNTKRLKKMTSNLLISNQKIKDALGIEKLPLSAKEGLEKTIRSFGD</sequence>
<comment type="caution">
    <text evidence="2">The sequence shown here is derived from an EMBL/GenBank/DDBJ whole genome shotgun (WGS) entry which is preliminary data.</text>
</comment>
<dbReference type="PANTHER" id="PTHR43245:SF58">
    <property type="entry name" value="BLL5923 PROTEIN"/>
    <property type="match status" value="1"/>
</dbReference>
<dbReference type="Proteomes" id="UP000618319">
    <property type="component" value="Unassembled WGS sequence"/>
</dbReference>
<proteinExistence type="predicted"/>
<organism evidence="2 3">
    <name type="scientific">Sphingobacterium pedocola</name>
    <dbReference type="NCBI Taxonomy" id="2082722"/>
    <lineage>
        <taxon>Bacteria</taxon>
        <taxon>Pseudomonadati</taxon>
        <taxon>Bacteroidota</taxon>
        <taxon>Sphingobacteriia</taxon>
        <taxon>Sphingobacteriales</taxon>
        <taxon>Sphingobacteriaceae</taxon>
        <taxon>Sphingobacterium</taxon>
    </lineage>
</organism>
<dbReference type="Pfam" id="PF01370">
    <property type="entry name" value="Epimerase"/>
    <property type="match status" value="1"/>
</dbReference>
<dbReference type="PANTHER" id="PTHR43245">
    <property type="entry name" value="BIFUNCTIONAL POLYMYXIN RESISTANCE PROTEIN ARNA"/>
    <property type="match status" value="1"/>
</dbReference>
<evidence type="ECO:0000313" key="3">
    <source>
        <dbReference type="Proteomes" id="UP000618319"/>
    </source>
</evidence>
<dbReference type="Gene3D" id="3.40.50.720">
    <property type="entry name" value="NAD(P)-binding Rossmann-like Domain"/>
    <property type="match status" value="1"/>
</dbReference>
<keyword evidence="3" id="KW-1185">Reference proteome</keyword>
<dbReference type="SUPFAM" id="SSF51735">
    <property type="entry name" value="NAD(P)-binding Rossmann-fold domains"/>
    <property type="match status" value="1"/>
</dbReference>
<name>A0ABR9T9Q3_9SPHI</name>
<dbReference type="InterPro" id="IPR036291">
    <property type="entry name" value="NAD(P)-bd_dom_sf"/>
</dbReference>
<dbReference type="InterPro" id="IPR001509">
    <property type="entry name" value="Epimerase_deHydtase"/>
</dbReference>
<reference evidence="2 3" key="1">
    <citation type="submission" date="2018-02" db="EMBL/GenBank/DDBJ databases">
        <title>Sphingobacterium KA21.</title>
        <authorList>
            <person name="Vasarhelyi B.M."/>
            <person name="Deshmukh S."/>
            <person name="Balint B."/>
            <person name="Kukolya J."/>
        </authorList>
    </citation>
    <scope>NUCLEOTIDE SEQUENCE [LARGE SCALE GENOMIC DNA]</scope>
    <source>
        <strain evidence="2 3">Ka21</strain>
    </source>
</reference>
<feature type="domain" description="NAD-dependent epimerase/dehydratase" evidence="1">
    <location>
        <begin position="3"/>
        <end position="203"/>
    </location>
</feature>
<dbReference type="RefSeq" id="WP_196939973.1">
    <property type="nucleotide sequence ID" value="NZ_MU158690.1"/>
</dbReference>
<accession>A0ABR9T9Q3</accession>
<protein>
    <submittedName>
        <fullName evidence="2">Epimerase</fullName>
    </submittedName>
</protein>
<evidence type="ECO:0000259" key="1">
    <source>
        <dbReference type="Pfam" id="PF01370"/>
    </source>
</evidence>
<gene>
    <name evidence="2" type="ORF">C4F40_15130</name>
</gene>
<dbReference type="InterPro" id="IPR050177">
    <property type="entry name" value="Lipid_A_modif_metabolic_enz"/>
</dbReference>
<dbReference type="EMBL" id="PSKQ01000022">
    <property type="protein sequence ID" value="MBE8722060.1"/>
    <property type="molecule type" value="Genomic_DNA"/>
</dbReference>